<proteinExistence type="predicted"/>
<dbReference type="AlphaFoldDB" id="A0A943EDT6"/>
<evidence type="ECO:0000313" key="1">
    <source>
        <dbReference type="EMBL" id="MBS5519130.1"/>
    </source>
</evidence>
<evidence type="ECO:0000313" key="2">
    <source>
        <dbReference type="Proteomes" id="UP000754226"/>
    </source>
</evidence>
<dbReference type="InterPro" id="IPR003772">
    <property type="entry name" value="YceD"/>
</dbReference>
<organism evidence="1 2">
    <name type="scientific">Acidaminococcus intestini</name>
    <dbReference type="NCBI Taxonomy" id="187327"/>
    <lineage>
        <taxon>Bacteria</taxon>
        <taxon>Bacillati</taxon>
        <taxon>Bacillota</taxon>
        <taxon>Negativicutes</taxon>
        <taxon>Acidaminococcales</taxon>
        <taxon>Acidaminococcaceae</taxon>
        <taxon>Acidaminococcus</taxon>
    </lineage>
</organism>
<reference evidence="1" key="1">
    <citation type="submission" date="2021-02" db="EMBL/GenBank/DDBJ databases">
        <title>Infant gut strain persistence is associated with maternal origin, phylogeny, and functional potential including surface adhesion and iron acquisition.</title>
        <authorList>
            <person name="Lou Y.C."/>
        </authorList>
    </citation>
    <scope>NUCLEOTIDE SEQUENCE</scope>
    <source>
        <strain evidence="1">L3_106_000M1_dasL3_106_000M1_concoct_15</strain>
    </source>
</reference>
<dbReference type="PANTHER" id="PTHR34374:SF1">
    <property type="entry name" value="LARGE RIBOSOMAL RNA SUBUNIT ACCUMULATION PROTEIN YCED HOMOLOG 1, CHLOROPLASTIC"/>
    <property type="match status" value="1"/>
</dbReference>
<dbReference type="EMBL" id="JAGZCZ010000002">
    <property type="protein sequence ID" value="MBS5519130.1"/>
    <property type="molecule type" value="Genomic_DNA"/>
</dbReference>
<dbReference type="PANTHER" id="PTHR34374">
    <property type="entry name" value="LARGE RIBOSOMAL RNA SUBUNIT ACCUMULATION PROTEIN YCED HOMOLOG 1, CHLOROPLASTIC"/>
    <property type="match status" value="1"/>
</dbReference>
<dbReference type="Proteomes" id="UP000754226">
    <property type="component" value="Unassembled WGS sequence"/>
</dbReference>
<accession>A0A943EDT6</accession>
<dbReference type="Pfam" id="PF02620">
    <property type="entry name" value="YceD"/>
    <property type="match status" value="1"/>
</dbReference>
<name>A0A943EDT6_9FIRM</name>
<comment type="caution">
    <text evidence="1">The sequence shown here is derived from an EMBL/GenBank/DDBJ whole genome shotgun (WGS) entry which is preliminary data.</text>
</comment>
<protein>
    <submittedName>
        <fullName evidence="1">DUF177 domain-containing protein</fullName>
    </submittedName>
</protein>
<sequence>MIKINVAEIKKQLIGSASYHYELDPEALDLTEDDVSLEGQVVADFTLHNGGEMILLDGKLHFSVKGECGRCLKPLVQPLVSTLEERYYPEGTENLPDDAFTYKFDVVDVTDALRESLLLTVPARMLCKPDCKGICPVCGADRNVAPCNCDTRTIDPRLQALEALLEK</sequence>
<gene>
    <name evidence="1" type="ORF">KHX13_02160</name>
</gene>